<feature type="non-terminal residue" evidence="3">
    <location>
        <position position="1"/>
    </location>
</feature>
<dbReference type="Gene3D" id="3.30.40.10">
    <property type="entry name" value="Zinc/RING finger domain, C3HC4 (zinc finger)"/>
    <property type="match status" value="1"/>
</dbReference>
<dbReference type="GO" id="GO:0008270">
    <property type="term" value="F:zinc ion binding"/>
    <property type="evidence" value="ECO:0007669"/>
    <property type="project" value="UniProtKB-KW"/>
</dbReference>
<dbReference type="PROSITE" id="PS50271">
    <property type="entry name" value="ZF_UBP"/>
    <property type="match status" value="1"/>
</dbReference>
<dbReference type="PANTHER" id="PTHR24007:SF7">
    <property type="entry name" value="BRCA1-ASSOCIATED PROTEIN"/>
    <property type="match status" value="1"/>
</dbReference>
<dbReference type="GO" id="GO:0005737">
    <property type="term" value="C:cytoplasm"/>
    <property type="evidence" value="ECO:0007669"/>
    <property type="project" value="TreeGrafter"/>
</dbReference>
<name>A0A9N9B011_9GLOM</name>
<organism evidence="3 4">
    <name type="scientific">Dentiscutata erythropus</name>
    <dbReference type="NCBI Taxonomy" id="1348616"/>
    <lineage>
        <taxon>Eukaryota</taxon>
        <taxon>Fungi</taxon>
        <taxon>Fungi incertae sedis</taxon>
        <taxon>Mucoromycota</taxon>
        <taxon>Glomeromycotina</taxon>
        <taxon>Glomeromycetes</taxon>
        <taxon>Diversisporales</taxon>
        <taxon>Gigasporaceae</taxon>
        <taxon>Dentiscutata</taxon>
    </lineage>
</organism>
<dbReference type="PANTHER" id="PTHR24007">
    <property type="entry name" value="BRCA1-ASSOCIATED PROTEIN"/>
    <property type="match status" value="1"/>
</dbReference>
<reference evidence="3" key="1">
    <citation type="submission" date="2021-06" db="EMBL/GenBank/DDBJ databases">
        <authorList>
            <person name="Kallberg Y."/>
            <person name="Tangrot J."/>
            <person name="Rosling A."/>
        </authorList>
    </citation>
    <scope>NUCLEOTIDE SEQUENCE</scope>
    <source>
        <strain evidence="3">MA453B</strain>
    </source>
</reference>
<evidence type="ECO:0000256" key="1">
    <source>
        <dbReference type="PROSITE-ProRule" id="PRU00502"/>
    </source>
</evidence>
<keyword evidence="1" id="KW-0862">Zinc</keyword>
<dbReference type="OrthoDB" id="420187at2759"/>
<protein>
    <submittedName>
        <fullName evidence="3">24595_t:CDS:1</fullName>
    </submittedName>
</protein>
<dbReference type="SUPFAM" id="SSF57850">
    <property type="entry name" value="RING/U-box"/>
    <property type="match status" value="1"/>
</dbReference>
<dbReference type="InterPro" id="IPR013083">
    <property type="entry name" value="Znf_RING/FYVE/PHD"/>
</dbReference>
<evidence type="ECO:0000313" key="4">
    <source>
        <dbReference type="Proteomes" id="UP000789405"/>
    </source>
</evidence>
<dbReference type="EMBL" id="CAJVPY010002135">
    <property type="protein sequence ID" value="CAG8549827.1"/>
    <property type="molecule type" value="Genomic_DNA"/>
</dbReference>
<dbReference type="AlphaFoldDB" id="A0A9N9B011"/>
<dbReference type="Pfam" id="PF02148">
    <property type="entry name" value="zf-UBP"/>
    <property type="match status" value="1"/>
</dbReference>
<dbReference type="GO" id="GO:0061630">
    <property type="term" value="F:ubiquitin protein ligase activity"/>
    <property type="evidence" value="ECO:0007669"/>
    <property type="project" value="TreeGrafter"/>
</dbReference>
<keyword evidence="1" id="KW-0479">Metal-binding</keyword>
<keyword evidence="4" id="KW-1185">Reference proteome</keyword>
<evidence type="ECO:0000259" key="2">
    <source>
        <dbReference type="PROSITE" id="PS50271"/>
    </source>
</evidence>
<comment type="caution">
    <text evidence="3">The sequence shown here is derived from an EMBL/GenBank/DDBJ whole genome shotgun (WGS) entry which is preliminary data.</text>
</comment>
<accession>A0A9N9B011</accession>
<feature type="domain" description="UBP-type" evidence="2">
    <location>
        <begin position="22"/>
        <end position="154"/>
    </location>
</feature>
<proteinExistence type="predicted"/>
<dbReference type="InterPro" id="IPR001607">
    <property type="entry name" value="Znf_UBP"/>
</dbReference>
<dbReference type="GO" id="GO:0007265">
    <property type="term" value="P:Ras protein signal transduction"/>
    <property type="evidence" value="ECO:0007669"/>
    <property type="project" value="TreeGrafter"/>
</dbReference>
<gene>
    <name evidence="3" type="ORF">DERYTH_LOCUS5212</name>
</gene>
<dbReference type="GO" id="GO:0016567">
    <property type="term" value="P:protein ubiquitination"/>
    <property type="evidence" value="ECO:0007669"/>
    <property type="project" value="TreeGrafter"/>
</dbReference>
<keyword evidence="1" id="KW-0863">Zinc-finger</keyword>
<evidence type="ECO:0000313" key="3">
    <source>
        <dbReference type="EMBL" id="CAG8549827.1"/>
    </source>
</evidence>
<dbReference type="Proteomes" id="UP000789405">
    <property type="component" value="Unassembled WGS sequence"/>
</dbReference>
<sequence>YDFENESFNDDLENGSLNDDIEICPHVREAVKINKLKKSINNKNTYIVDAQCKKCISQVEGIQETPDLMDGDNITSEKETVPPQIWLCLTCGKLHCGRYDKKHAIQHFNENKSHSIVMKLDTTEAWCYSCDKPVISPTGKNQVINQARNIISKVLKS</sequence>
<dbReference type="SMART" id="SM00290">
    <property type="entry name" value="ZnF_UBP"/>
    <property type="match status" value="1"/>
</dbReference>